<name>A0A1W1CFZ3_9ZZZZ</name>
<reference evidence="1" key="1">
    <citation type="submission" date="2016-10" db="EMBL/GenBank/DDBJ databases">
        <authorList>
            <person name="de Groot N.N."/>
        </authorList>
    </citation>
    <scope>NUCLEOTIDE SEQUENCE</scope>
</reference>
<sequence length="38" mass="4461">MKECGFTGKDFIDTIIHYRITYLPKHIVPLIEAKEKDP</sequence>
<dbReference type="AlphaFoldDB" id="A0A1W1CFZ3"/>
<proteinExistence type="predicted"/>
<gene>
    <name evidence="1" type="ORF">MNB_SV-3-1561</name>
</gene>
<dbReference type="EMBL" id="FPHI01000025">
    <property type="protein sequence ID" value="SFV64800.1"/>
    <property type="molecule type" value="Genomic_DNA"/>
</dbReference>
<organism evidence="1">
    <name type="scientific">hydrothermal vent metagenome</name>
    <dbReference type="NCBI Taxonomy" id="652676"/>
    <lineage>
        <taxon>unclassified sequences</taxon>
        <taxon>metagenomes</taxon>
        <taxon>ecological metagenomes</taxon>
    </lineage>
</organism>
<protein>
    <submittedName>
        <fullName evidence="1">Uncharacterized protein</fullName>
    </submittedName>
</protein>
<accession>A0A1W1CFZ3</accession>
<evidence type="ECO:0000313" key="1">
    <source>
        <dbReference type="EMBL" id="SFV64800.1"/>
    </source>
</evidence>